<feature type="transmembrane region" description="Helical" evidence="1">
    <location>
        <begin position="12"/>
        <end position="34"/>
    </location>
</feature>
<sequence>MSAHRRQLGATYLLMLFAVAALGLGLARFGSLWATAAQREREVELIFIGGEFARAIASYRAAGPAATRDGPQELEDLLLDPRFPFVRRHLRKLYRDPMSGQADWLVERQGGRIVGIRSRSARVALRRSALPGWVDSGAAVPGEARHADWLFRPDDGAAAQLGRLPR</sequence>
<protein>
    <submittedName>
        <fullName evidence="2">Type II secretion system protein</fullName>
    </submittedName>
</protein>
<gene>
    <name evidence="2" type="ORF">ETQ85_01650</name>
</gene>
<dbReference type="RefSeq" id="WP_148577371.1">
    <property type="nucleotide sequence ID" value="NZ_JAVEUW010000051.1"/>
</dbReference>
<evidence type="ECO:0000313" key="3">
    <source>
        <dbReference type="Proteomes" id="UP000389128"/>
    </source>
</evidence>
<dbReference type="OrthoDB" id="5608857at2"/>
<accession>A0A6C2D943</accession>
<name>A0A6C2D943_9RHOO</name>
<dbReference type="AlphaFoldDB" id="A0A6C2D943"/>
<keyword evidence="1" id="KW-1133">Transmembrane helix</keyword>
<evidence type="ECO:0000313" key="2">
    <source>
        <dbReference type="EMBL" id="TYC62282.1"/>
    </source>
</evidence>
<comment type="caution">
    <text evidence="2">The sequence shown here is derived from an EMBL/GenBank/DDBJ whole genome shotgun (WGS) entry which is preliminary data.</text>
</comment>
<organism evidence="2 3">
    <name type="scientific">Zoogloea oleivorans</name>
    <dbReference type="NCBI Taxonomy" id="1552750"/>
    <lineage>
        <taxon>Bacteria</taxon>
        <taxon>Pseudomonadati</taxon>
        <taxon>Pseudomonadota</taxon>
        <taxon>Betaproteobacteria</taxon>
        <taxon>Rhodocyclales</taxon>
        <taxon>Zoogloeaceae</taxon>
        <taxon>Zoogloea</taxon>
    </lineage>
</organism>
<keyword evidence="1" id="KW-0812">Transmembrane</keyword>
<dbReference type="EMBL" id="SDKK01000001">
    <property type="protein sequence ID" value="TYC62282.1"/>
    <property type="molecule type" value="Genomic_DNA"/>
</dbReference>
<keyword evidence="3" id="KW-1185">Reference proteome</keyword>
<proteinExistence type="predicted"/>
<evidence type="ECO:0000256" key="1">
    <source>
        <dbReference type="SAM" id="Phobius"/>
    </source>
</evidence>
<dbReference type="Proteomes" id="UP000389128">
    <property type="component" value="Unassembled WGS sequence"/>
</dbReference>
<keyword evidence="1" id="KW-0472">Membrane</keyword>
<reference evidence="2 3" key="1">
    <citation type="submission" date="2019-01" db="EMBL/GenBank/DDBJ databases">
        <title>Zoogloea oleivorans genome sequencing and assembly.</title>
        <authorList>
            <person name="Tancsics A."/>
            <person name="Farkas M."/>
            <person name="Kriszt B."/>
            <person name="Maroti G."/>
            <person name="Horvath B."/>
        </authorList>
    </citation>
    <scope>NUCLEOTIDE SEQUENCE [LARGE SCALE GENOMIC DNA]</scope>
    <source>
        <strain evidence="2 3">Buc</strain>
    </source>
</reference>